<keyword evidence="7" id="KW-1185">Reference proteome</keyword>
<keyword evidence="3 4" id="KW-0812">Transmembrane</keyword>
<proteinExistence type="predicted"/>
<dbReference type="OrthoDB" id="110231at2"/>
<dbReference type="PANTHER" id="PTHR43099:SF5">
    <property type="entry name" value="HLYC_CORC FAMILY TRANSPORTER"/>
    <property type="match status" value="1"/>
</dbReference>
<comment type="subcellular location">
    <subcellularLocation>
        <location evidence="1">Cell membrane</location>
        <topology evidence="1">Multi-pass membrane protein</topology>
    </subcellularLocation>
</comment>
<feature type="transmembrane region" description="Helical" evidence="4">
    <location>
        <begin position="66"/>
        <end position="92"/>
    </location>
</feature>
<evidence type="ECO:0000256" key="2">
    <source>
        <dbReference type="ARBA" id="ARBA00022475"/>
    </source>
</evidence>
<feature type="transmembrane region" description="Helical" evidence="4">
    <location>
        <begin position="112"/>
        <end position="134"/>
    </location>
</feature>
<organism evidence="6 7">
    <name type="scientific">Embleya scabrispora</name>
    <dbReference type="NCBI Taxonomy" id="159449"/>
    <lineage>
        <taxon>Bacteria</taxon>
        <taxon>Bacillati</taxon>
        <taxon>Actinomycetota</taxon>
        <taxon>Actinomycetes</taxon>
        <taxon>Kitasatosporales</taxon>
        <taxon>Streptomycetaceae</taxon>
        <taxon>Embleya</taxon>
    </lineage>
</organism>
<keyword evidence="2" id="KW-1003">Cell membrane</keyword>
<dbReference type="EMBL" id="MWQN01000001">
    <property type="protein sequence ID" value="OPC84472.1"/>
    <property type="molecule type" value="Genomic_DNA"/>
</dbReference>
<protein>
    <recommendedName>
        <fullName evidence="5">CNNM transmembrane domain-containing protein</fullName>
    </recommendedName>
</protein>
<dbReference type="Pfam" id="PF01595">
    <property type="entry name" value="CNNM"/>
    <property type="match status" value="1"/>
</dbReference>
<dbReference type="STRING" id="159449.B4N89_29265"/>
<dbReference type="SUPFAM" id="SSF54631">
    <property type="entry name" value="CBS-domain pair"/>
    <property type="match status" value="1"/>
</dbReference>
<dbReference type="Pfam" id="PF00571">
    <property type="entry name" value="CBS"/>
    <property type="match status" value="1"/>
</dbReference>
<evidence type="ECO:0000313" key="7">
    <source>
        <dbReference type="Proteomes" id="UP000190037"/>
    </source>
</evidence>
<evidence type="ECO:0000256" key="4">
    <source>
        <dbReference type="SAM" id="Phobius"/>
    </source>
</evidence>
<evidence type="ECO:0000259" key="5">
    <source>
        <dbReference type="PROSITE" id="PS51846"/>
    </source>
</evidence>
<keyword evidence="3 4" id="KW-0472">Membrane</keyword>
<dbReference type="PROSITE" id="PS51846">
    <property type="entry name" value="CNNM"/>
    <property type="match status" value="1"/>
</dbReference>
<comment type="caution">
    <text evidence="6">The sequence shown here is derived from an EMBL/GenBank/DDBJ whole genome shotgun (WGS) entry which is preliminary data.</text>
</comment>
<dbReference type="InterPro" id="IPR051676">
    <property type="entry name" value="UPF0053_domain"/>
</dbReference>
<dbReference type="GO" id="GO:0005886">
    <property type="term" value="C:plasma membrane"/>
    <property type="evidence" value="ECO:0007669"/>
    <property type="project" value="UniProtKB-SubCell"/>
</dbReference>
<accession>A0A1T3P649</accession>
<evidence type="ECO:0000256" key="3">
    <source>
        <dbReference type="PROSITE-ProRule" id="PRU01193"/>
    </source>
</evidence>
<dbReference type="eggNOG" id="COG1253">
    <property type="taxonomic scope" value="Bacteria"/>
</dbReference>
<dbReference type="InterPro" id="IPR002550">
    <property type="entry name" value="CNNM"/>
</dbReference>
<dbReference type="RefSeq" id="WP_078978768.1">
    <property type="nucleotide sequence ID" value="NZ_MWQN01000001.1"/>
</dbReference>
<sequence length="355" mass="36857">MTPSLASGGGLGSMELGLWPALAVTVALLVGNAFFVAAEFAMVAARRHRLEALAAERKRGAKSALAGVRELSLMLAGAQLGITMCSLGLGIVSEPAIATMLDPLFDAVGMPAAAGHAVAFAIALVVVVILHMVLGEMAPKSWAIAGPEKVALVLAPSFRGYTRVVRPLLRAMNGVSNAILRLARIDPKDELSHPKDAEGLRRLVGESRRLGLIDNASHDVLSGTLRTHTEPLARLIVPTAEIDSVPADAGPEEIAAVSRRNGRNRLLVRSGDGTLFGVVHIRKVLTSRTQASGNTAGELATAVLTLTVDTPIQRAVAALQERRASLALVHAADGTLLGLVGLDDLLGSVLGARAA</sequence>
<gene>
    <name evidence="6" type="ORF">B4N89_29265</name>
</gene>
<evidence type="ECO:0000313" key="6">
    <source>
        <dbReference type="EMBL" id="OPC84472.1"/>
    </source>
</evidence>
<reference evidence="6 7" key="1">
    <citation type="submission" date="2017-03" db="EMBL/GenBank/DDBJ databases">
        <title>Draft genome sequence of Streptomyces scabrisporus NF3, endophyte isolated from Amphipterygium adstringens.</title>
        <authorList>
            <person name="Vazquez M."/>
            <person name="Ceapa C.D."/>
            <person name="Rodriguez Luna D."/>
            <person name="Sanchez Esquivel S."/>
        </authorList>
    </citation>
    <scope>NUCLEOTIDE SEQUENCE [LARGE SCALE GENOMIC DNA]</scope>
    <source>
        <strain evidence="6 7">NF3</strain>
    </source>
</reference>
<dbReference type="AlphaFoldDB" id="A0A1T3P649"/>
<dbReference type="InterPro" id="IPR000644">
    <property type="entry name" value="CBS_dom"/>
</dbReference>
<dbReference type="PANTHER" id="PTHR43099">
    <property type="entry name" value="UPF0053 PROTEIN YRKA"/>
    <property type="match status" value="1"/>
</dbReference>
<feature type="domain" description="CNNM transmembrane" evidence="5">
    <location>
        <begin position="14"/>
        <end position="220"/>
    </location>
</feature>
<keyword evidence="3 4" id="KW-1133">Transmembrane helix</keyword>
<dbReference type="InterPro" id="IPR046342">
    <property type="entry name" value="CBS_dom_sf"/>
</dbReference>
<name>A0A1T3P649_9ACTN</name>
<feature type="transmembrane region" description="Helical" evidence="4">
    <location>
        <begin position="20"/>
        <end position="45"/>
    </location>
</feature>
<dbReference type="Gene3D" id="3.10.580.10">
    <property type="entry name" value="CBS-domain"/>
    <property type="match status" value="1"/>
</dbReference>
<dbReference type="Proteomes" id="UP000190037">
    <property type="component" value="Unassembled WGS sequence"/>
</dbReference>
<evidence type="ECO:0000256" key="1">
    <source>
        <dbReference type="ARBA" id="ARBA00004651"/>
    </source>
</evidence>